<organism evidence="2 3">
    <name type="scientific">Phenylobacterium soli</name>
    <dbReference type="NCBI Taxonomy" id="2170551"/>
    <lineage>
        <taxon>Bacteria</taxon>
        <taxon>Pseudomonadati</taxon>
        <taxon>Pseudomonadota</taxon>
        <taxon>Alphaproteobacteria</taxon>
        <taxon>Caulobacterales</taxon>
        <taxon>Caulobacteraceae</taxon>
        <taxon>Phenylobacterium</taxon>
    </lineage>
</organism>
<evidence type="ECO:0000313" key="3">
    <source>
        <dbReference type="Proteomes" id="UP000249254"/>
    </source>
</evidence>
<keyword evidence="1" id="KW-0732">Signal</keyword>
<dbReference type="Proteomes" id="UP000249254">
    <property type="component" value="Unassembled WGS sequence"/>
</dbReference>
<feature type="chain" id="PRO_5016397318" description="Outer membrane lipoprotein-sorting protein" evidence="1">
    <location>
        <begin position="23"/>
        <end position="249"/>
    </location>
</feature>
<evidence type="ECO:0008006" key="4">
    <source>
        <dbReference type="Google" id="ProtNLM"/>
    </source>
</evidence>
<accession>A0A328AKK1</accession>
<sequence>MRKLLLGFGLALGLAAASAAAAAQGYSPAAQKVLTRARLAAGGGAWNSLRGWHEAGRLGATPYETWLDPLRYGMRVETREADGLHVHGFNGGGDWRIAPSGQATGADIRGVISQTRTDAFFDIRGYFYPGRFDARGEYVGVRSFQGRSFDVVMVKPWAAEPRELWFDRRSHLLARMVDRTGPRPVAQQFSDYRKVGGVRIAFRIWTEGPSGTPVAVRQIESVTFGPVDRNLFSLPRRNAEAEAAPAPAR</sequence>
<feature type="signal peptide" evidence="1">
    <location>
        <begin position="1"/>
        <end position="22"/>
    </location>
</feature>
<evidence type="ECO:0000313" key="2">
    <source>
        <dbReference type="EMBL" id="RAK53934.1"/>
    </source>
</evidence>
<proteinExistence type="predicted"/>
<dbReference type="AlphaFoldDB" id="A0A328AKK1"/>
<dbReference type="EMBL" id="QFYQ01000001">
    <property type="protein sequence ID" value="RAK53934.1"/>
    <property type="molecule type" value="Genomic_DNA"/>
</dbReference>
<dbReference type="OrthoDB" id="198130at2"/>
<name>A0A328AKK1_9CAUL</name>
<comment type="caution">
    <text evidence="2">The sequence shown here is derived from an EMBL/GenBank/DDBJ whole genome shotgun (WGS) entry which is preliminary data.</text>
</comment>
<evidence type="ECO:0000256" key="1">
    <source>
        <dbReference type="SAM" id="SignalP"/>
    </source>
</evidence>
<dbReference type="RefSeq" id="WP_111527685.1">
    <property type="nucleotide sequence ID" value="NZ_JBHRSG010000002.1"/>
</dbReference>
<reference evidence="3" key="1">
    <citation type="submission" date="2018-05" db="EMBL/GenBank/DDBJ databases">
        <authorList>
            <person name="Li X."/>
        </authorList>
    </citation>
    <scope>NUCLEOTIDE SEQUENCE [LARGE SCALE GENOMIC DNA]</scope>
    <source>
        <strain evidence="3">LX32</strain>
    </source>
</reference>
<protein>
    <recommendedName>
        <fullName evidence="4">Outer membrane lipoprotein-sorting protein</fullName>
    </recommendedName>
</protein>
<gene>
    <name evidence="2" type="ORF">DJ017_05060</name>
</gene>
<keyword evidence="3" id="KW-1185">Reference proteome</keyword>